<proteinExistence type="predicted"/>
<dbReference type="Proteomes" id="UP001140217">
    <property type="component" value="Unassembled WGS sequence"/>
</dbReference>
<gene>
    <name evidence="4" type="ORF">H4R18_004474</name>
</gene>
<feature type="transmembrane region" description="Helical" evidence="2">
    <location>
        <begin position="123"/>
        <end position="148"/>
    </location>
</feature>
<organism evidence="4 5">
    <name type="scientific">Coemansia javaensis</name>
    <dbReference type="NCBI Taxonomy" id="2761396"/>
    <lineage>
        <taxon>Eukaryota</taxon>
        <taxon>Fungi</taxon>
        <taxon>Fungi incertae sedis</taxon>
        <taxon>Zoopagomycota</taxon>
        <taxon>Kickxellomycotina</taxon>
        <taxon>Kickxellomycetes</taxon>
        <taxon>Kickxellales</taxon>
        <taxon>Kickxellaceae</taxon>
        <taxon>Coemansia</taxon>
    </lineage>
</organism>
<dbReference type="AlphaFoldDB" id="A0A9W8H4T5"/>
<protein>
    <recommendedName>
        <fullName evidence="3">AB hydrolase-1 domain-containing protein</fullName>
    </recommendedName>
</protein>
<accession>A0A9W8H4T5</accession>
<dbReference type="Pfam" id="PF00561">
    <property type="entry name" value="Abhydrolase_1"/>
    <property type="match status" value="1"/>
</dbReference>
<feature type="compositionally biased region" description="Low complexity" evidence="1">
    <location>
        <begin position="217"/>
        <end position="230"/>
    </location>
</feature>
<dbReference type="EMBL" id="JANBUL010000217">
    <property type="protein sequence ID" value="KAJ2778660.1"/>
    <property type="molecule type" value="Genomic_DNA"/>
</dbReference>
<dbReference type="SUPFAM" id="SSF53474">
    <property type="entry name" value="alpha/beta-Hydrolases"/>
    <property type="match status" value="1"/>
</dbReference>
<dbReference type="InterPro" id="IPR029058">
    <property type="entry name" value="AB_hydrolase_fold"/>
</dbReference>
<feature type="region of interest" description="Disordered" evidence="1">
    <location>
        <begin position="210"/>
        <end position="230"/>
    </location>
</feature>
<sequence length="601" mass="63861">MKARVAATTAVLACGAGAQIYALVHSAMLMDAPDGPRNIVGNELFMLWPAIAGTMVSWAAVHLLVRSCITDPEPTAPSDARQRAVNWLPVGAWSQIILWTVYIVTTLALSIGMAVQFYKVGHRGQLCVAALCSLAPGACAAATMPRIFSILRERMRLQKQLAFDHVAPVGSASPDPTQPEPHAGSRLEKSPQNLDDMSLYSYATRHSGASGKAAQDTASPSPAAPASPGGTSRLAWLGRAAAAFVLNGPIVSVLAFVSVAIHALAFCGALEERRHNGSYPGRPRAPISISALYPDNTEHSVDLSVVCRGAVDGWQPNSQPKPLSRVTILIEHVAGYPSAVSKSVQNALLAQNHRVCMYDRPGYALSPQGYSPVSPVTMERALSNALRRIGEPGPFYVVGHRSGAEYARLFAAANQGSVAGMAFIYPTSDALLGLLAPNQSQPIRTAISLAMTDSRLLPDSSLQPAHLNTQRVLAALGTWLTSPPTISDPDRASQKATEWALSSPYLAQAQFFEAQQQPQLVQIIQDLDAPAGAAAAAMGAGVQRRLPIMLFGVSTDPIVQKDYLSAAMKQFDILIADPHDVQPLSLGRVARQISVLIAQLH</sequence>
<evidence type="ECO:0000259" key="3">
    <source>
        <dbReference type="Pfam" id="PF00561"/>
    </source>
</evidence>
<feature type="region of interest" description="Disordered" evidence="1">
    <location>
        <begin position="168"/>
        <end position="191"/>
    </location>
</feature>
<dbReference type="Gene3D" id="3.40.50.1820">
    <property type="entry name" value="alpha/beta hydrolase"/>
    <property type="match status" value="1"/>
</dbReference>
<feature type="transmembrane region" description="Helical" evidence="2">
    <location>
        <begin position="96"/>
        <end position="117"/>
    </location>
</feature>
<reference evidence="4" key="1">
    <citation type="submission" date="2022-07" db="EMBL/GenBank/DDBJ databases">
        <title>Phylogenomic reconstructions and comparative analyses of Kickxellomycotina fungi.</title>
        <authorList>
            <person name="Reynolds N.K."/>
            <person name="Stajich J.E."/>
            <person name="Barry K."/>
            <person name="Grigoriev I.V."/>
            <person name="Crous P."/>
            <person name="Smith M.E."/>
        </authorList>
    </citation>
    <scope>NUCLEOTIDE SEQUENCE</scope>
    <source>
        <strain evidence="4">NBRC 105414</strain>
    </source>
</reference>
<feature type="domain" description="AB hydrolase-1" evidence="3">
    <location>
        <begin position="344"/>
        <end position="570"/>
    </location>
</feature>
<evidence type="ECO:0000256" key="1">
    <source>
        <dbReference type="SAM" id="MobiDB-lite"/>
    </source>
</evidence>
<evidence type="ECO:0000256" key="2">
    <source>
        <dbReference type="SAM" id="Phobius"/>
    </source>
</evidence>
<keyword evidence="2" id="KW-0472">Membrane</keyword>
<feature type="transmembrane region" description="Helical" evidence="2">
    <location>
        <begin position="241"/>
        <end position="266"/>
    </location>
</feature>
<feature type="transmembrane region" description="Helical" evidence="2">
    <location>
        <begin position="46"/>
        <end position="65"/>
    </location>
</feature>
<evidence type="ECO:0000313" key="4">
    <source>
        <dbReference type="EMBL" id="KAJ2778660.1"/>
    </source>
</evidence>
<comment type="caution">
    <text evidence="4">The sequence shown here is derived from an EMBL/GenBank/DDBJ whole genome shotgun (WGS) entry which is preliminary data.</text>
</comment>
<name>A0A9W8H4T5_9FUNG</name>
<keyword evidence="2" id="KW-0812">Transmembrane</keyword>
<keyword evidence="2" id="KW-1133">Transmembrane helix</keyword>
<evidence type="ECO:0000313" key="5">
    <source>
        <dbReference type="Proteomes" id="UP001140217"/>
    </source>
</evidence>
<dbReference type="InterPro" id="IPR000073">
    <property type="entry name" value="AB_hydrolase_1"/>
</dbReference>
<dbReference type="OrthoDB" id="164921at2759"/>
<keyword evidence="5" id="KW-1185">Reference proteome</keyword>